<feature type="transmembrane region" description="Helical" evidence="2">
    <location>
        <begin position="296"/>
        <end position="316"/>
    </location>
</feature>
<feature type="domain" description="Acyltransferase 3" evidence="3">
    <location>
        <begin position="50"/>
        <end position="373"/>
    </location>
</feature>
<dbReference type="Proteomes" id="UP000002941">
    <property type="component" value="Unassembled WGS sequence"/>
</dbReference>
<gene>
    <name evidence="5" type="ORF">HMPREF1318_0557</name>
</gene>
<dbReference type="RefSeq" id="WP_008732453.1">
    <property type="nucleotide sequence ID" value="NZ_AKFT01000163.1"/>
</dbReference>
<reference evidence="5 6" key="1">
    <citation type="submission" date="2012-05" db="EMBL/GenBank/DDBJ databases">
        <authorList>
            <person name="Harkins D.M."/>
            <person name="Madupu R."/>
            <person name="Durkin A.S."/>
            <person name="Torralba M."/>
            <person name="Methe B."/>
            <person name="Sutton G.G."/>
            <person name="Nelson K.E."/>
        </authorList>
    </citation>
    <scope>NUCLEOTIDE SEQUENCE [LARGE SCALE GENOMIC DNA]</scope>
    <source>
        <strain evidence="5 6">F0489</strain>
    </source>
</reference>
<feature type="transmembrane region" description="Helical" evidence="2">
    <location>
        <begin position="269"/>
        <end position="290"/>
    </location>
</feature>
<protein>
    <submittedName>
        <fullName evidence="5">Acyltransferase</fullName>
    </submittedName>
</protein>
<dbReference type="GO" id="GO:0016020">
    <property type="term" value="C:membrane"/>
    <property type="evidence" value="ECO:0007669"/>
    <property type="project" value="TreeGrafter"/>
</dbReference>
<dbReference type="InterPro" id="IPR050879">
    <property type="entry name" value="Acyltransferase_3"/>
</dbReference>
<dbReference type="InterPro" id="IPR002656">
    <property type="entry name" value="Acyl_transf_3_dom"/>
</dbReference>
<dbReference type="GO" id="GO:0016747">
    <property type="term" value="F:acyltransferase activity, transferring groups other than amino-acyl groups"/>
    <property type="evidence" value="ECO:0007669"/>
    <property type="project" value="InterPro"/>
</dbReference>
<evidence type="ECO:0000313" key="6">
    <source>
        <dbReference type="Proteomes" id="UP000002941"/>
    </source>
</evidence>
<feature type="transmembrane region" description="Helical" evidence="2">
    <location>
        <begin position="49"/>
        <end position="68"/>
    </location>
</feature>
<evidence type="ECO:0000259" key="4">
    <source>
        <dbReference type="Pfam" id="PF19040"/>
    </source>
</evidence>
<feature type="transmembrane region" description="Helical" evidence="2">
    <location>
        <begin position="358"/>
        <end position="378"/>
    </location>
</feature>
<dbReference type="InterPro" id="IPR043968">
    <property type="entry name" value="SGNH"/>
</dbReference>
<dbReference type="EMBL" id="AKFT01000163">
    <property type="protein sequence ID" value="EJF41102.1"/>
    <property type="molecule type" value="Genomic_DNA"/>
</dbReference>
<feature type="region of interest" description="Disordered" evidence="1">
    <location>
        <begin position="1"/>
        <end position="27"/>
    </location>
</feature>
<feature type="transmembrane region" description="Helical" evidence="2">
    <location>
        <begin position="244"/>
        <end position="262"/>
    </location>
</feature>
<dbReference type="Pfam" id="PF19040">
    <property type="entry name" value="SGNH"/>
    <property type="match status" value="1"/>
</dbReference>
<feature type="transmembrane region" description="Helical" evidence="2">
    <location>
        <begin position="188"/>
        <end position="205"/>
    </location>
</feature>
<feature type="transmembrane region" description="Helical" evidence="2">
    <location>
        <begin position="114"/>
        <end position="133"/>
    </location>
</feature>
<sequence>MAQRPQASEEPEEPEASDRPRKTGRKPGLVRILRDATRLPGSSGRGRRLDIQGLRALCMIQVLGFHAWRIGSPIGVDAFIMISAYLMTGAFVRRAEAGRTPWFVERWLHTFKRLMPPLVVTVLITVAASLLILPRNRWIEVLVQGAASVTYWQNWRLAAVSADYFADNHAVSSPLQHLWSMSMQGQVFLLWPVLMAICAGIASRAGLPVRRVVAVAFAALAAVSLAWLMTSAPADGSVYFDTRARIWEFALGSAVAAAAPALRPRSAWIRWLVSWLGLGTLLLFCLVSIGTYPGPMAAVPMAAVAAILLCGTEPKLGTVSRLLSWRPLVALGDRSYAVYLLHWPLFVLYLTATQQRTFDLQTGAVLILASLVAAAAMTRCVDRPAQVFPRSGRRLGVQAAMVTVSLVVGGIPLGVAGGAIAYQRHMEISQQVQAGIDPDHPGALAVLNGQASDWTKPPVPGPLSVTTEWATLAGVKCADDLAALIDSENSSCRRLPSVSDTALRAVVVGDSHAAQNVIPTMRLLHETDDWDITAFLKGGCSFGLPEYYKDSCRERNNVVLEQIEKNPPDVVVLQTTETTKDSAIEQLRPGIKKIVEQLTEKGITVIGFRDNPRSEKSLYECANAVGPQTLVGGCVFPKENAMAAEDPAKFLEESNPLFHQIDASDMLCPDGVCGTIIGDVFVYMDDNHISSTYSRTMAPELAARIEGAMGLADSGKE</sequence>
<dbReference type="Pfam" id="PF01757">
    <property type="entry name" value="Acyl_transf_3"/>
    <property type="match status" value="1"/>
</dbReference>
<evidence type="ECO:0000313" key="5">
    <source>
        <dbReference type="EMBL" id="EJF41102.1"/>
    </source>
</evidence>
<dbReference type="GO" id="GO:0009103">
    <property type="term" value="P:lipopolysaccharide biosynthetic process"/>
    <property type="evidence" value="ECO:0007669"/>
    <property type="project" value="TreeGrafter"/>
</dbReference>
<dbReference type="PANTHER" id="PTHR23028">
    <property type="entry name" value="ACETYLTRANSFERASE"/>
    <property type="match status" value="1"/>
</dbReference>
<feature type="transmembrane region" description="Helical" evidence="2">
    <location>
        <begin position="212"/>
        <end position="232"/>
    </location>
</feature>
<keyword evidence="5" id="KW-0808">Transferase</keyword>
<feature type="domain" description="SGNH" evidence="4">
    <location>
        <begin position="490"/>
        <end position="702"/>
    </location>
</feature>
<dbReference type="PATRIC" id="fig|1125718.3.peg.2007"/>
<comment type="caution">
    <text evidence="5">The sequence shown here is derived from an EMBL/GenBank/DDBJ whole genome shotgun (WGS) entry which is preliminary data.</text>
</comment>
<keyword evidence="2" id="KW-0472">Membrane</keyword>
<dbReference type="PANTHER" id="PTHR23028:SF53">
    <property type="entry name" value="ACYL_TRANSF_3 DOMAIN-CONTAINING PROTEIN"/>
    <property type="match status" value="1"/>
</dbReference>
<feature type="transmembrane region" description="Helical" evidence="2">
    <location>
        <begin position="399"/>
        <end position="422"/>
    </location>
</feature>
<keyword evidence="6" id="KW-1185">Reference proteome</keyword>
<evidence type="ECO:0000256" key="1">
    <source>
        <dbReference type="SAM" id="MobiDB-lite"/>
    </source>
</evidence>
<name>J0N978_9ACTO</name>
<dbReference type="eggNOG" id="COG1835">
    <property type="taxonomic scope" value="Bacteria"/>
</dbReference>
<keyword evidence="2" id="KW-1133">Transmembrane helix</keyword>
<evidence type="ECO:0000256" key="2">
    <source>
        <dbReference type="SAM" id="Phobius"/>
    </source>
</evidence>
<keyword evidence="5" id="KW-0012">Acyltransferase</keyword>
<keyword evidence="2" id="KW-0812">Transmembrane</keyword>
<accession>J0N978</accession>
<dbReference type="AlphaFoldDB" id="J0N978"/>
<organism evidence="5 6">
    <name type="scientific">Actinomyces massiliensis F0489</name>
    <dbReference type="NCBI Taxonomy" id="1125718"/>
    <lineage>
        <taxon>Bacteria</taxon>
        <taxon>Bacillati</taxon>
        <taxon>Actinomycetota</taxon>
        <taxon>Actinomycetes</taxon>
        <taxon>Actinomycetales</taxon>
        <taxon>Actinomycetaceae</taxon>
        <taxon>Actinomyces</taxon>
    </lineage>
</organism>
<evidence type="ECO:0000259" key="3">
    <source>
        <dbReference type="Pfam" id="PF01757"/>
    </source>
</evidence>
<feature type="transmembrane region" description="Helical" evidence="2">
    <location>
        <begin position="336"/>
        <end position="352"/>
    </location>
</feature>
<feature type="transmembrane region" description="Helical" evidence="2">
    <location>
        <begin position="74"/>
        <end position="93"/>
    </location>
</feature>
<proteinExistence type="predicted"/>
<dbReference type="OrthoDB" id="3404679at2"/>